<name>A0A225V9B6_9STRA</name>
<accession>A0A225V9B6</accession>
<dbReference type="Proteomes" id="UP000198211">
    <property type="component" value="Unassembled WGS sequence"/>
</dbReference>
<dbReference type="OrthoDB" id="131835at2759"/>
<reference evidence="2" key="1">
    <citation type="submission" date="2017-03" db="EMBL/GenBank/DDBJ databases">
        <title>Phytopthora megakarya and P. palmivora, two closely related causual agents of cacao black pod achieved similar genome size and gene model numbers by different mechanisms.</title>
        <authorList>
            <person name="Ali S."/>
            <person name="Shao J."/>
            <person name="Larry D.J."/>
            <person name="Kronmiller B."/>
            <person name="Shen D."/>
            <person name="Strem M.D."/>
            <person name="Melnick R.L."/>
            <person name="Guiltinan M.J."/>
            <person name="Tyler B.M."/>
            <person name="Meinhardt L.W."/>
            <person name="Bailey B.A."/>
        </authorList>
    </citation>
    <scope>NUCLEOTIDE SEQUENCE [LARGE SCALE GENOMIC DNA]</scope>
    <source>
        <strain evidence="2">zdho120</strain>
    </source>
</reference>
<sequence length="65" mass="7296">MVKWLSTKFQGYKVEATVLCEAANAGNKQFFYDNDNSSLQQLQRGSKKFVSVIERSGTGIFCVVQ</sequence>
<keyword evidence="2" id="KW-1185">Reference proteome</keyword>
<organism evidence="1 2">
    <name type="scientific">Phytophthora megakarya</name>
    <dbReference type="NCBI Taxonomy" id="4795"/>
    <lineage>
        <taxon>Eukaryota</taxon>
        <taxon>Sar</taxon>
        <taxon>Stramenopiles</taxon>
        <taxon>Oomycota</taxon>
        <taxon>Peronosporomycetes</taxon>
        <taxon>Peronosporales</taxon>
        <taxon>Peronosporaceae</taxon>
        <taxon>Phytophthora</taxon>
    </lineage>
</organism>
<comment type="caution">
    <text evidence="1">The sequence shown here is derived from an EMBL/GenBank/DDBJ whole genome shotgun (WGS) entry which is preliminary data.</text>
</comment>
<dbReference type="AlphaFoldDB" id="A0A225V9B6"/>
<evidence type="ECO:0000313" key="2">
    <source>
        <dbReference type="Proteomes" id="UP000198211"/>
    </source>
</evidence>
<proteinExistence type="predicted"/>
<evidence type="ECO:0000313" key="1">
    <source>
        <dbReference type="EMBL" id="OWZ01922.1"/>
    </source>
</evidence>
<dbReference type="EMBL" id="NBNE01006524">
    <property type="protein sequence ID" value="OWZ01922.1"/>
    <property type="molecule type" value="Genomic_DNA"/>
</dbReference>
<gene>
    <name evidence="1" type="ORF">PHMEG_00026614</name>
</gene>
<protein>
    <submittedName>
        <fullName evidence="1">Uncharacterized protein</fullName>
    </submittedName>
</protein>